<feature type="transmembrane region" description="Helical" evidence="5">
    <location>
        <begin position="337"/>
        <end position="356"/>
    </location>
</feature>
<feature type="transmembrane region" description="Helical" evidence="5">
    <location>
        <begin position="312"/>
        <end position="331"/>
    </location>
</feature>
<evidence type="ECO:0000256" key="4">
    <source>
        <dbReference type="ARBA" id="ARBA00023136"/>
    </source>
</evidence>
<evidence type="ECO:0000256" key="1">
    <source>
        <dbReference type="ARBA" id="ARBA00004141"/>
    </source>
</evidence>
<dbReference type="Pfam" id="PF04932">
    <property type="entry name" value="Wzy_C"/>
    <property type="match status" value="1"/>
</dbReference>
<organism evidence="7">
    <name type="scientific">uncultured Desulfobacterium sp</name>
    <dbReference type="NCBI Taxonomy" id="201089"/>
    <lineage>
        <taxon>Bacteria</taxon>
        <taxon>Pseudomonadati</taxon>
        <taxon>Thermodesulfobacteriota</taxon>
        <taxon>Desulfobacteria</taxon>
        <taxon>Desulfobacterales</taxon>
        <taxon>Desulfobacteriaceae</taxon>
        <taxon>Desulfobacterium</taxon>
        <taxon>environmental samples</taxon>
    </lineage>
</organism>
<evidence type="ECO:0000313" key="7">
    <source>
        <dbReference type="EMBL" id="CBX31467.1"/>
    </source>
</evidence>
<dbReference type="AlphaFoldDB" id="E1YJL3"/>
<evidence type="ECO:0000259" key="6">
    <source>
        <dbReference type="Pfam" id="PF04932"/>
    </source>
</evidence>
<protein>
    <recommendedName>
        <fullName evidence="6">O-antigen ligase-related domain-containing protein</fullName>
    </recommendedName>
</protein>
<dbReference type="InterPro" id="IPR007016">
    <property type="entry name" value="O-antigen_ligase-rel_domated"/>
</dbReference>
<keyword evidence="2 5" id="KW-0812">Transmembrane</keyword>
<comment type="subcellular location">
    <subcellularLocation>
        <location evidence="1">Membrane</location>
        <topology evidence="1">Multi-pass membrane protein</topology>
    </subcellularLocation>
</comment>
<feature type="transmembrane region" description="Helical" evidence="5">
    <location>
        <begin position="12"/>
        <end position="31"/>
    </location>
</feature>
<dbReference type="EMBL" id="FR695877">
    <property type="protein sequence ID" value="CBX31467.1"/>
    <property type="molecule type" value="Genomic_DNA"/>
</dbReference>
<evidence type="ECO:0000256" key="3">
    <source>
        <dbReference type="ARBA" id="ARBA00022989"/>
    </source>
</evidence>
<accession>E1YJL3</accession>
<reference evidence="7" key="1">
    <citation type="journal article" date="2011" name="Environ. Microbiol.">
        <title>Genomic insights into the metabolic potential of the polycyclic aromatic hydrocarbon degrading sulfate-reducing Deltaproteobacterium N47.</title>
        <authorList>
            <person name="Bergmann F."/>
            <person name="Selesi D."/>
            <person name="Weinmaier T."/>
            <person name="Tischler P."/>
            <person name="Rattei T."/>
            <person name="Meckenstock R.U."/>
        </authorList>
    </citation>
    <scope>NUCLEOTIDE SEQUENCE</scope>
</reference>
<gene>
    <name evidence="7" type="ORF">N47_E49790</name>
</gene>
<keyword evidence="4 5" id="KW-0472">Membrane</keyword>
<dbReference type="InterPro" id="IPR051533">
    <property type="entry name" value="WaaL-like"/>
</dbReference>
<feature type="transmembrane region" description="Helical" evidence="5">
    <location>
        <begin position="164"/>
        <end position="186"/>
    </location>
</feature>
<name>E1YJL3_9BACT</name>
<sequence length="363" mass="41369">MQKRHFNLSSAIKGNPWLMILIAYMITSILWSDIPYISFKRLIKDMAAVVMAFMVATESEPRQAIQCILRRIIYIHIPFSLLLIKYYPHLGVEFARWSGGRMWIGVAQQKNSFGQLCLIAFFYLLWALYKKYQESDSPAIKYKTYTDIFLLLLTAWLLKGPGNSYSATSIISLAAGIICYCGLLLMKKLNIRLGVMAWMMLIAFIIIYGTAAPFMGGLSFESLFSEIGRDVTLTGRTEVWKNLIVTAMQHPLLGHGFGGFWTTEAREQYNISGSHNGYLSVLLHLGFVGLILVSLFILDSCRKAFRNLTNDYYWGSLWICYLFMFMINNITETSLGSFSTILMAIILFITVSYNSYNLDTIKP</sequence>
<feature type="transmembrane region" description="Helical" evidence="5">
    <location>
        <begin position="193"/>
        <end position="215"/>
    </location>
</feature>
<feature type="domain" description="O-antigen ligase-related" evidence="6">
    <location>
        <begin position="164"/>
        <end position="293"/>
    </location>
</feature>
<dbReference type="PANTHER" id="PTHR37422:SF17">
    <property type="entry name" value="O-ANTIGEN LIGASE"/>
    <property type="match status" value="1"/>
</dbReference>
<evidence type="ECO:0000256" key="5">
    <source>
        <dbReference type="SAM" id="Phobius"/>
    </source>
</evidence>
<feature type="transmembrane region" description="Helical" evidence="5">
    <location>
        <begin position="112"/>
        <end position="129"/>
    </location>
</feature>
<feature type="transmembrane region" description="Helical" evidence="5">
    <location>
        <begin position="278"/>
        <end position="300"/>
    </location>
</feature>
<evidence type="ECO:0000256" key="2">
    <source>
        <dbReference type="ARBA" id="ARBA00022692"/>
    </source>
</evidence>
<proteinExistence type="predicted"/>
<dbReference type="GO" id="GO:0016020">
    <property type="term" value="C:membrane"/>
    <property type="evidence" value="ECO:0007669"/>
    <property type="project" value="UniProtKB-SubCell"/>
</dbReference>
<dbReference type="PANTHER" id="PTHR37422">
    <property type="entry name" value="TEICHURONIC ACID BIOSYNTHESIS PROTEIN TUAE"/>
    <property type="match status" value="1"/>
</dbReference>
<keyword evidence="3 5" id="KW-1133">Transmembrane helix</keyword>